<dbReference type="EMBL" id="JAZHOG010000001">
    <property type="protein sequence ID" value="MEJ8566031.1"/>
    <property type="molecule type" value="Genomic_DNA"/>
</dbReference>
<dbReference type="PANTHER" id="PTHR42678">
    <property type="entry name" value="AMIDASE"/>
    <property type="match status" value="1"/>
</dbReference>
<dbReference type="InterPro" id="IPR023631">
    <property type="entry name" value="Amidase_dom"/>
</dbReference>
<dbReference type="Pfam" id="PF01425">
    <property type="entry name" value="Amidase"/>
    <property type="match status" value="1"/>
</dbReference>
<reference evidence="2 3" key="1">
    <citation type="submission" date="2024-02" db="EMBL/GenBank/DDBJ databases">
        <title>A novel Wenzhouxiangellaceae bacterium, isolated from coastal sediments.</title>
        <authorList>
            <person name="Du Z.-J."/>
            <person name="Ye Y.-Q."/>
            <person name="Zhang X.-Y."/>
        </authorList>
    </citation>
    <scope>NUCLEOTIDE SEQUENCE [LARGE SCALE GENOMIC DNA]</scope>
    <source>
        <strain evidence="2 3">CH-27</strain>
    </source>
</reference>
<protein>
    <submittedName>
        <fullName evidence="2">Amidase</fullName>
        <ecNumber evidence="2">3.5.1.4</ecNumber>
    </submittedName>
</protein>
<dbReference type="Pfam" id="PF11199">
    <property type="entry name" value="DUF2891"/>
    <property type="match status" value="1"/>
</dbReference>
<proteinExistence type="predicted"/>
<feature type="domain" description="Amidase" evidence="1">
    <location>
        <begin position="367"/>
        <end position="806"/>
    </location>
</feature>
<dbReference type="Gene3D" id="3.90.1300.10">
    <property type="entry name" value="Amidase signature (AS) domain"/>
    <property type="match status" value="1"/>
</dbReference>
<accession>A0AAW9RE21</accession>
<comment type="caution">
    <text evidence="2">The sequence shown here is derived from an EMBL/GenBank/DDBJ whole genome shotgun (WGS) entry which is preliminary data.</text>
</comment>
<dbReference type="InterPro" id="IPR036928">
    <property type="entry name" value="AS_sf"/>
</dbReference>
<organism evidence="2 3">
    <name type="scientific">Elongatibacter sediminis</name>
    <dbReference type="NCBI Taxonomy" id="3119006"/>
    <lineage>
        <taxon>Bacteria</taxon>
        <taxon>Pseudomonadati</taxon>
        <taxon>Pseudomonadota</taxon>
        <taxon>Gammaproteobacteria</taxon>
        <taxon>Chromatiales</taxon>
        <taxon>Wenzhouxiangellaceae</taxon>
        <taxon>Elongatibacter</taxon>
    </lineage>
</organism>
<gene>
    <name evidence="2" type="ORF">V3330_00225</name>
</gene>
<dbReference type="Proteomes" id="UP001359886">
    <property type="component" value="Unassembled WGS sequence"/>
</dbReference>
<dbReference type="PANTHER" id="PTHR42678:SF34">
    <property type="entry name" value="OS04G0183300 PROTEIN"/>
    <property type="match status" value="1"/>
</dbReference>
<dbReference type="GO" id="GO:0004040">
    <property type="term" value="F:amidase activity"/>
    <property type="evidence" value="ECO:0007669"/>
    <property type="project" value="UniProtKB-EC"/>
</dbReference>
<name>A0AAW9RE21_9GAMM</name>
<evidence type="ECO:0000259" key="1">
    <source>
        <dbReference type="Pfam" id="PF01425"/>
    </source>
</evidence>
<evidence type="ECO:0000313" key="3">
    <source>
        <dbReference type="Proteomes" id="UP001359886"/>
    </source>
</evidence>
<dbReference type="AlphaFoldDB" id="A0AAW9RE21"/>
<keyword evidence="2" id="KW-0378">Hydrolase</keyword>
<dbReference type="EC" id="3.5.1.4" evidence="2"/>
<dbReference type="InterPro" id="IPR021365">
    <property type="entry name" value="DUF2891"/>
</dbReference>
<dbReference type="SUPFAM" id="SSF75304">
    <property type="entry name" value="Amidase signature (AS) enzymes"/>
    <property type="match status" value="1"/>
</dbReference>
<keyword evidence="3" id="KW-1185">Reference proteome</keyword>
<dbReference type="NCBIfam" id="NF006006">
    <property type="entry name" value="PRK08137.1"/>
    <property type="match status" value="1"/>
</dbReference>
<sequence length="834" mass="89140">MPGSAAAADAAPVPLDRFAKLALACVHQEYPNKIAHVLESDADAGPPRRLTPVFYGCYDWHSAVHGHWLLVRLLRLAPGEVDAVAIEAALDRSFQADLVAAEVDYLSREARQSFERPYGAAWLLQLTHELREWDDPRARRWLAALEPLERLFAERMRSWLERLAYPIRIGEHAQTAFAFALFIDWARTAGDTAFEAQVAGLARRFHGHDTACPLAYEPGGQDFLSPCLAEADLMRRVQSPVEYAAWLHEFLPGIPEDGNGHWLPLAEVTDRTDGKLAHLDGLHLSRAWALAGMAAGLPDADPRKAAIAAAARLQASAGLAAVTGEHYEGGHWLGSFATYLVTGRGTGSEFDSGAVASGAETQPEVARLLRGRMARWEPRVNAVIALVDDLEAQARALAAEPEPRGPLHGLPVLLKDNIETRDLPTTAGSLALAGNRTGRDAEITRRLRAAGLLIAGKTNLSEWANFRSSKSTSGWSGVGGLTRNPWDLSRSACGSSSGSGAAVAAGYVPFAVGTETNGSIVCPAAYSGIVGIKPTIGLVSRRGIVPIAHSQDTAGPMAYRVRAAALLLAAMEGPDPGDPASAAAADHFGRDYVSALSPDGLNGLRIGVVRSRDFGDGSDVAFDVAVEDLSAAGAALVDDLALPDWPDGFWEQSLDVLLYEFHHDLDAYLATLPGEYGGLSLQRLVEFNRAQADREMPWFGQELFESALEKGGLEEVGYVTARASVQAFTRAAIDGLLAEHGVDLLVLPTNALPFSIDLVHGDTFHGGTSSMAAIAGYPHITVPMGRVKGLPVGLSFIGTAFSEPLLIRAAYAYEQATGHGRTLEGEDPWSLDSR</sequence>
<evidence type="ECO:0000313" key="2">
    <source>
        <dbReference type="EMBL" id="MEJ8566031.1"/>
    </source>
</evidence>